<evidence type="ECO:0000313" key="14">
    <source>
        <dbReference type="Proteomes" id="UP000053110"/>
    </source>
</evidence>
<gene>
    <name evidence="12" type="ORF">BGT96224_4963</name>
    <name evidence="13" type="ORF">BGT96224V2_LOCUS4062</name>
</gene>
<evidence type="ECO:0000256" key="1">
    <source>
        <dbReference type="ARBA" id="ARBA00004123"/>
    </source>
</evidence>
<dbReference type="Pfam" id="PF08550">
    <property type="entry name" value="GATA_AreA"/>
    <property type="match status" value="1"/>
</dbReference>
<feature type="compositionally biased region" description="Low complexity" evidence="10">
    <location>
        <begin position="682"/>
        <end position="724"/>
    </location>
</feature>
<accession>A0A061HLP4</accession>
<evidence type="ECO:0000313" key="12">
    <source>
        <dbReference type="EMBL" id="EPQ64285.1"/>
    </source>
</evidence>
<keyword evidence="4" id="KW-0862">Zinc</keyword>
<reference evidence="13" key="3">
    <citation type="submission" date="2018-07" db="EMBL/GenBank/DDBJ databases">
        <authorList>
            <person name="Quirk P.G."/>
            <person name="Krulwich T.A."/>
        </authorList>
    </citation>
    <scope>NUCLEOTIDE SEQUENCE</scope>
    <source>
        <strain evidence="13">96224</strain>
    </source>
</reference>
<dbReference type="GO" id="GO:0045944">
    <property type="term" value="P:positive regulation of transcription by RNA polymerase II"/>
    <property type="evidence" value="ECO:0007669"/>
    <property type="project" value="TreeGrafter"/>
</dbReference>
<dbReference type="CDD" id="cd00202">
    <property type="entry name" value="ZnF_GATA"/>
    <property type="match status" value="1"/>
</dbReference>
<dbReference type="EMBL" id="UIGY01000100">
    <property type="protein sequence ID" value="SUZ10897.1"/>
    <property type="molecule type" value="Genomic_DNA"/>
</dbReference>
<dbReference type="GO" id="GO:0000122">
    <property type="term" value="P:negative regulation of transcription by RNA polymerase II"/>
    <property type="evidence" value="ECO:0007669"/>
    <property type="project" value="TreeGrafter"/>
</dbReference>
<dbReference type="InterPro" id="IPR000679">
    <property type="entry name" value="Znf_GATA"/>
</dbReference>
<evidence type="ECO:0000256" key="5">
    <source>
        <dbReference type="ARBA" id="ARBA00023015"/>
    </source>
</evidence>
<evidence type="ECO:0000313" key="13">
    <source>
        <dbReference type="EMBL" id="SUZ10897.1"/>
    </source>
</evidence>
<dbReference type="GO" id="GO:0042128">
    <property type="term" value="P:nitrate assimilation"/>
    <property type="evidence" value="ECO:0007669"/>
    <property type="project" value="UniProtKB-KW"/>
</dbReference>
<sequence>MISGSRACEEALLQSYVQLNSLNSDNSSMNFIDHEPQSNIPTSSATSITEHDYRFPRRPTDRWIPTSSTHFSQNSYFNQKDGTRATTFISRDLDPGNIKVSGLPASCDILRNSSVPSWKEKTAGNEIESIDEMRKKDPLATQVWKLYSKTKFQLPNQERMENIIWRMMAMNLRKGRQHSTADSSKPLTVPQSTPSGIARLRQSSDLMEVTKSLMAVNTKSTNNNRATAEETKSSNCDSKLLQNLEMDEGIDDKLCCATASAIPIKTRKSSAQLIIPQSVPVPQHDPRNTQEFDYVQRHIRKSSIDELSRPPKRRANFSPRVPALNSCTIANNGELQDYSLDQPEIPEILTQNVGKVPIIAESISGIDHDTFTSNAGPYQQPFPFSPRNTLFHQTTYSTNYKDISSPSLTSELNTNGYFSSPGSSFPSMPSRSTLAPKIEQVYFQVHDSDTLGQPTSFRHVPSNLQNSQSACNIYGMNRGQIFSSISNVENFNDLAVSSAYDQVGLTDSSCRFRAENPVLSPEVLRDNENTYHTAADSDDEEDRGTSLAESLFMMQHDLSPSPRDNGSPVTISSKTKWKTASSPPFNAATSRYQAGPLAVQSNGGTNDHAESLEWNGTRGMLSLNTHIAEPTAMKNYSCQQNAQSTSTHNVAIMNRNQHLFESCHSLAAQSSGPSSPIDAATISNSPIVNSRSSSPVPKHSSSTNNPPSQPQAQAQTQSEGSVPTTCTNCFTQTTPLWRRNPEGYPLCNACGLFLKLHGVVRPLSLKTDVIKKRNRGPGSGLLVSGTGSRGTRKIVGSSSAITGGTPGSNTRKNSIIASNTPTVIVPALTSTMMAHGRNKNDPQSPLSMGNMPTSLSGLTNSAATGVESGQKGPVPVTSASMKAISSPGTLNERVGGANGGKRQRRGSRGTSSVDAEHESPRESIENNEVGSISNPNFTYYSAMSGRMRNEITLGTSGANIGLDGVAEFSSGMSSLGSSMPNIGMGIAEGVCLESHSSFHAGGYPSVLTGSLNGFATNGAPVKGTGEFCFQQPEWEWLTMSL</sequence>
<feature type="compositionally biased region" description="Polar residues" evidence="10">
    <location>
        <begin position="562"/>
        <end position="584"/>
    </location>
</feature>
<dbReference type="InterPro" id="IPR039355">
    <property type="entry name" value="Transcription_factor_GATA"/>
</dbReference>
<organism evidence="13">
    <name type="scientific">Blumeria graminis f. sp. tritici 96224</name>
    <dbReference type="NCBI Taxonomy" id="1268274"/>
    <lineage>
        <taxon>Eukaryota</taxon>
        <taxon>Fungi</taxon>
        <taxon>Dikarya</taxon>
        <taxon>Ascomycota</taxon>
        <taxon>Pezizomycotina</taxon>
        <taxon>Leotiomycetes</taxon>
        <taxon>Erysiphales</taxon>
        <taxon>Erysiphaceae</taxon>
        <taxon>Blumeria</taxon>
    </lineage>
</organism>
<dbReference type="Gene3D" id="3.30.50.10">
    <property type="entry name" value="Erythroid Transcription Factor GATA-1, subunit A"/>
    <property type="match status" value="1"/>
</dbReference>
<comment type="subcellular location">
    <subcellularLocation>
        <location evidence="1">Nucleus</location>
    </subcellularLocation>
</comment>
<dbReference type="AlphaFoldDB" id="A0A061HLP4"/>
<dbReference type="SUPFAM" id="SSF57716">
    <property type="entry name" value="Glucocorticoid receptor-like (DNA-binding domain)"/>
    <property type="match status" value="1"/>
</dbReference>
<dbReference type="HOGENOM" id="CLU_009509_0_0_1"/>
<evidence type="ECO:0000256" key="3">
    <source>
        <dbReference type="ARBA" id="ARBA00022771"/>
    </source>
</evidence>
<evidence type="ECO:0000256" key="9">
    <source>
        <dbReference type="PROSITE-ProRule" id="PRU00094"/>
    </source>
</evidence>
<evidence type="ECO:0000256" key="7">
    <source>
        <dbReference type="ARBA" id="ARBA00023163"/>
    </source>
</evidence>
<reference evidence="12" key="2">
    <citation type="submission" date="2013-01" db="EMBL/GenBank/DDBJ databases">
        <title>The wheat powdery mildew genome reveals unique evolution of an obligate biotroph.</title>
        <authorList>
            <person name="Oberhaensli S."/>
            <person name="Wicker T."/>
            <person name="Keller B."/>
        </authorList>
    </citation>
    <scope>NUCLEOTIDE SEQUENCE</scope>
    <source>
        <strain evidence="12">96224</strain>
    </source>
</reference>
<reference evidence="14" key="1">
    <citation type="journal article" date="2013" name="Nat. Genet.">
        <title>The wheat powdery mildew genome shows the unique evolution of an obligate biotroph.</title>
        <authorList>
            <person name="Wicker T."/>
            <person name="Oberhaensli S."/>
            <person name="Parlange F."/>
            <person name="Buchmann J.P."/>
            <person name="Shatalina M."/>
            <person name="Roffler S."/>
            <person name="Ben-David R."/>
            <person name="Dolezel J."/>
            <person name="Simkova H."/>
            <person name="Schulze-Lefert P."/>
            <person name="Spanu P.D."/>
            <person name="Bruggmann R."/>
            <person name="Amselem J."/>
            <person name="Quesneville H."/>
            <person name="Ver Loren van Themaat E."/>
            <person name="Paape T."/>
            <person name="Shimizu K.K."/>
            <person name="Keller B."/>
        </authorList>
    </citation>
    <scope>NUCLEOTIDE SEQUENCE [LARGE SCALE GENOMIC DNA]</scope>
    <source>
        <strain evidence="14">96224</strain>
    </source>
</reference>
<dbReference type="OrthoDB" id="515401at2759"/>
<proteinExistence type="predicted"/>
<name>A0A061HLP4_BLUGR</name>
<dbReference type="Pfam" id="PF00320">
    <property type="entry name" value="GATA"/>
    <property type="match status" value="1"/>
</dbReference>
<dbReference type="InterPro" id="IPR013860">
    <property type="entry name" value="AreA_GATA"/>
</dbReference>
<feature type="compositionally biased region" description="Polar residues" evidence="10">
    <location>
        <begin position="178"/>
        <end position="195"/>
    </location>
</feature>
<dbReference type="GO" id="GO:0000978">
    <property type="term" value="F:RNA polymerase II cis-regulatory region sequence-specific DNA binding"/>
    <property type="evidence" value="ECO:0007669"/>
    <property type="project" value="TreeGrafter"/>
</dbReference>
<dbReference type="PROSITE" id="PS50114">
    <property type="entry name" value="GATA_ZN_FINGER_2"/>
    <property type="match status" value="1"/>
</dbReference>
<dbReference type="EMBL" id="KE375072">
    <property type="protein sequence ID" value="EPQ64285.1"/>
    <property type="molecule type" value="Genomic_DNA"/>
</dbReference>
<feature type="region of interest" description="Disordered" evidence="10">
    <location>
        <begin position="834"/>
        <end position="931"/>
    </location>
</feature>
<dbReference type="GO" id="GO:0000981">
    <property type="term" value="F:DNA-binding transcription factor activity, RNA polymerase II-specific"/>
    <property type="evidence" value="ECO:0007669"/>
    <property type="project" value="TreeGrafter"/>
</dbReference>
<evidence type="ECO:0000256" key="2">
    <source>
        <dbReference type="ARBA" id="ARBA00022723"/>
    </source>
</evidence>
<feature type="region of interest" description="Disordered" evidence="10">
    <location>
        <begin position="670"/>
        <end position="724"/>
    </location>
</feature>
<dbReference type="Proteomes" id="UP000053110">
    <property type="component" value="Unassembled WGS sequence"/>
</dbReference>
<evidence type="ECO:0000259" key="11">
    <source>
        <dbReference type="PROSITE" id="PS50114"/>
    </source>
</evidence>
<dbReference type="SMART" id="SM00401">
    <property type="entry name" value="ZnF_GATA"/>
    <property type="match status" value="1"/>
</dbReference>
<keyword evidence="5" id="KW-0805">Transcription regulation</keyword>
<dbReference type="InterPro" id="IPR013088">
    <property type="entry name" value="Znf_NHR/GATA"/>
</dbReference>
<dbReference type="GO" id="GO:0005634">
    <property type="term" value="C:nucleus"/>
    <property type="evidence" value="ECO:0007669"/>
    <property type="project" value="UniProtKB-SubCell"/>
</dbReference>
<evidence type="ECO:0000256" key="8">
    <source>
        <dbReference type="ARBA" id="ARBA00023242"/>
    </source>
</evidence>
<dbReference type="GO" id="GO:0008270">
    <property type="term" value="F:zinc ion binding"/>
    <property type="evidence" value="ECO:0007669"/>
    <property type="project" value="UniProtKB-KW"/>
</dbReference>
<dbReference type="PROSITE" id="PS00344">
    <property type="entry name" value="GATA_ZN_FINGER_1"/>
    <property type="match status" value="1"/>
</dbReference>
<dbReference type="PRINTS" id="PR00619">
    <property type="entry name" value="GATAZNFINGER"/>
</dbReference>
<feature type="region of interest" description="Disordered" evidence="10">
    <location>
        <begin position="556"/>
        <end position="584"/>
    </location>
</feature>
<evidence type="ECO:0000256" key="6">
    <source>
        <dbReference type="ARBA" id="ARBA00023063"/>
    </source>
</evidence>
<feature type="region of interest" description="Disordered" evidence="10">
    <location>
        <begin position="175"/>
        <end position="195"/>
    </location>
</feature>
<keyword evidence="3 9" id="KW-0863">Zinc-finger</keyword>
<feature type="domain" description="GATA-type" evidence="11">
    <location>
        <begin position="720"/>
        <end position="773"/>
    </location>
</feature>
<feature type="compositionally biased region" description="Polar residues" evidence="10">
    <location>
        <begin position="796"/>
        <end position="814"/>
    </location>
</feature>
<protein>
    <submittedName>
        <fullName evidence="13">Bgt-4963</fullName>
    </submittedName>
    <submittedName>
        <fullName evidence="12">Transcriptional activator</fullName>
    </submittedName>
</protein>
<feature type="compositionally biased region" description="Polar residues" evidence="10">
    <location>
        <begin position="841"/>
        <end position="863"/>
    </location>
</feature>
<feature type="region of interest" description="Disordered" evidence="10">
    <location>
        <begin position="780"/>
        <end position="814"/>
    </location>
</feature>
<evidence type="ECO:0000256" key="10">
    <source>
        <dbReference type="SAM" id="MobiDB-lite"/>
    </source>
</evidence>
<dbReference type="FunFam" id="3.30.50.10:FF:000007">
    <property type="entry name" value="Nitrogen regulatory AreA, N-terminal"/>
    <property type="match status" value="1"/>
</dbReference>
<dbReference type="PANTHER" id="PTHR10071">
    <property type="entry name" value="TRANSCRIPTION FACTOR GATA FAMILY MEMBER"/>
    <property type="match status" value="1"/>
</dbReference>
<keyword evidence="8" id="KW-0539">Nucleus</keyword>
<keyword evidence="2" id="KW-0479">Metal-binding</keyword>
<evidence type="ECO:0000256" key="4">
    <source>
        <dbReference type="ARBA" id="ARBA00022833"/>
    </source>
</evidence>
<keyword evidence="7" id="KW-0804">Transcription</keyword>
<feature type="compositionally biased region" description="Basic and acidic residues" evidence="10">
    <location>
        <begin position="914"/>
        <end position="924"/>
    </location>
</feature>
<dbReference type="PANTHER" id="PTHR10071:SF281">
    <property type="entry name" value="BOX A-BINDING FACTOR-RELATED"/>
    <property type="match status" value="1"/>
</dbReference>
<keyword evidence="6" id="KW-0534">Nitrate assimilation</keyword>